<keyword evidence="4" id="KW-1185">Reference proteome</keyword>
<evidence type="ECO:0000313" key="4">
    <source>
        <dbReference type="Proteomes" id="UP000095300"/>
    </source>
</evidence>
<dbReference type="VEuPathDB" id="VectorBase:SCAU010982"/>
<dbReference type="AlphaFoldDB" id="A0A1I8PTM3"/>
<name>A0A1I8PTM3_STOCA</name>
<keyword evidence="2" id="KW-0732">Signal</keyword>
<dbReference type="EnsemblMetazoa" id="SCAU010982-RB">
    <property type="protein sequence ID" value="SCAU010982-PB"/>
    <property type="gene ID" value="SCAU010982"/>
</dbReference>
<evidence type="ECO:0000256" key="2">
    <source>
        <dbReference type="SAM" id="SignalP"/>
    </source>
</evidence>
<organism evidence="3 4">
    <name type="scientific">Stomoxys calcitrans</name>
    <name type="common">Stable fly</name>
    <name type="synonym">Conops calcitrans</name>
    <dbReference type="NCBI Taxonomy" id="35570"/>
    <lineage>
        <taxon>Eukaryota</taxon>
        <taxon>Metazoa</taxon>
        <taxon>Ecdysozoa</taxon>
        <taxon>Arthropoda</taxon>
        <taxon>Hexapoda</taxon>
        <taxon>Insecta</taxon>
        <taxon>Pterygota</taxon>
        <taxon>Neoptera</taxon>
        <taxon>Endopterygota</taxon>
        <taxon>Diptera</taxon>
        <taxon>Brachycera</taxon>
        <taxon>Muscomorpha</taxon>
        <taxon>Muscoidea</taxon>
        <taxon>Muscidae</taxon>
        <taxon>Stomoxys</taxon>
    </lineage>
</organism>
<gene>
    <name evidence="3" type="primary">106080750</name>
</gene>
<dbReference type="Proteomes" id="UP000095300">
    <property type="component" value="Unassembled WGS sequence"/>
</dbReference>
<evidence type="ECO:0000313" key="3">
    <source>
        <dbReference type="EnsemblMetazoa" id="SCAU010982-PB"/>
    </source>
</evidence>
<dbReference type="OrthoDB" id="7697912at2759"/>
<accession>A0A1I8PTM3</accession>
<proteinExistence type="predicted"/>
<feature type="chain" id="PRO_5009327210" evidence="2">
    <location>
        <begin position="21"/>
        <end position="251"/>
    </location>
</feature>
<protein>
    <submittedName>
        <fullName evidence="3">Uncharacterized protein</fullName>
    </submittedName>
</protein>
<feature type="signal peptide" evidence="2">
    <location>
        <begin position="1"/>
        <end position="20"/>
    </location>
</feature>
<feature type="compositionally biased region" description="Basic and acidic residues" evidence="1">
    <location>
        <begin position="144"/>
        <end position="153"/>
    </location>
</feature>
<feature type="compositionally biased region" description="Basic residues" evidence="1">
    <location>
        <begin position="133"/>
        <end position="143"/>
    </location>
</feature>
<feature type="region of interest" description="Disordered" evidence="1">
    <location>
        <begin position="133"/>
        <end position="153"/>
    </location>
</feature>
<reference evidence="3" key="1">
    <citation type="submission" date="2020-05" db="UniProtKB">
        <authorList>
            <consortium name="EnsemblMetazoa"/>
        </authorList>
    </citation>
    <scope>IDENTIFICATION</scope>
    <source>
        <strain evidence="3">USDA</strain>
    </source>
</reference>
<evidence type="ECO:0000256" key="1">
    <source>
        <dbReference type="SAM" id="MobiDB-lite"/>
    </source>
</evidence>
<sequence length="251" mass="26311">MKSFIIVIVACLLHAAVVAPQLITFKDGKVGVNFLGYHAEAGLGGGQNTQNGLLGGLHASAGTPWGQNAAAGLGGSVNGRAAGVLYAGAQANPDIGASTVLAGDTSSGGFRASEAYVPGKVNVETHSVEFANRHRPHHHRHHDRKQEKDEEKEHHELILDTSVETTATATTEGANNVIQKVKTTHKKYRGDQAHIRKSVEKRQLIAPGSLDAEGHETSANVRAPNGGIVFSSLQIPIGILQSLQQSLGGLP</sequence>